<reference evidence="3 4" key="2">
    <citation type="submission" date="2020-03" db="EMBL/GenBank/DDBJ databases">
        <authorList>
            <person name="Ichikawa N."/>
            <person name="Kimura A."/>
            <person name="Kitahashi Y."/>
            <person name="Uohara A."/>
        </authorList>
    </citation>
    <scope>NUCLEOTIDE SEQUENCE [LARGE SCALE GENOMIC DNA]</scope>
    <source>
        <strain evidence="3 4">NBRC 107702</strain>
    </source>
</reference>
<dbReference type="AlphaFoldDB" id="A0A6F8Y3G5"/>
<name>A0A6F8Y3G5_9ACTN</name>
<dbReference type="InterPro" id="IPR026004">
    <property type="entry name" value="Septum_form"/>
</dbReference>
<feature type="chain" id="PRO_5026317488" description="Septum formation-related domain-containing protein" evidence="1">
    <location>
        <begin position="27"/>
        <end position="299"/>
    </location>
</feature>
<dbReference type="PROSITE" id="PS51257">
    <property type="entry name" value="PROKAR_LIPOPROTEIN"/>
    <property type="match status" value="1"/>
</dbReference>
<feature type="domain" description="Septum formation-related" evidence="2">
    <location>
        <begin position="61"/>
        <end position="275"/>
    </location>
</feature>
<evidence type="ECO:0000256" key="1">
    <source>
        <dbReference type="SAM" id="SignalP"/>
    </source>
</evidence>
<keyword evidence="4" id="KW-1185">Reference proteome</keyword>
<accession>A0A6F8Y3G5</accession>
<protein>
    <recommendedName>
        <fullName evidence="2">Septum formation-related domain-containing protein</fullName>
    </recommendedName>
</protein>
<reference evidence="3 4" key="1">
    <citation type="submission" date="2020-03" db="EMBL/GenBank/DDBJ databases">
        <title>Whole genome shotgun sequence of Phytohabitans flavus NBRC 107702.</title>
        <authorList>
            <person name="Komaki H."/>
            <person name="Tamura T."/>
        </authorList>
    </citation>
    <scope>NUCLEOTIDE SEQUENCE [LARGE SCALE GENOMIC DNA]</scope>
    <source>
        <strain evidence="3 4">NBRC 107702</strain>
    </source>
</reference>
<dbReference type="EMBL" id="AP022870">
    <property type="protein sequence ID" value="BCB80573.1"/>
    <property type="molecule type" value="Genomic_DNA"/>
</dbReference>
<evidence type="ECO:0000259" key="2">
    <source>
        <dbReference type="Pfam" id="PF13845"/>
    </source>
</evidence>
<feature type="signal peptide" evidence="1">
    <location>
        <begin position="1"/>
        <end position="26"/>
    </location>
</feature>
<proteinExistence type="predicted"/>
<gene>
    <name evidence="3" type="ORF">Pflav_069830</name>
</gene>
<dbReference type="KEGG" id="pfla:Pflav_069830"/>
<evidence type="ECO:0000313" key="3">
    <source>
        <dbReference type="EMBL" id="BCB80573.1"/>
    </source>
</evidence>
<evidence type="ECO:0000313" key="4">
    <source>
        <dbReference type="Proteomes" id="UP000502508"/>
    </source>
</evidence>
<dbReference type="Pfam" id="PF13845">
    <property type="entry name" value="Septum_form"/>
    <property type="match status" value="1"/>
</dbReference>
<keyword evidence="1" id="KW-0732">Signal</keyword>
<sequence length="299" mass="32651">MRRMRWLALGVLVVAGLVGCAPPAGVDGDLTDDWAAVPEPKPFVPASGVCHAVGMPLTEVSQGIYFPIDCNALHGAETIHVGQFTGADAERATMPARGTKPTLAAFAECDAKAKEYVGGDWRHGPLKLDLVLPSLQAWSGGGRWFRCDLRQLESISTYNGASRRTPLKDALKDEPKLPYGCFRPVMTKDGERIDDLIAAPCTSPHRTEFAGIWTAPDASYTDFIQNTQGIRAGCLGVVATFAKLPNDRNLTYRVGTFFYEVSEEEWRSGDRGIRCFLWMYDGDVRRSMKGAGPGVLPIR</sequence>
<organism evidence="3 4">
    <name type="scientific">Phytohabitans flavus</name>
    <dbReference type="NCBI Taxonomy" id="1076124"/>
    <lineage>
        <taxon>Bacteria</taxon>
        <taxon>Bacillati</taxon>
        <taxon>Actinomycetota</taxon>
        <taxon>Actinomycetes</taxon>
        <taxon>Micromonosporales</taxon>
        <taxon>Micromonosporaceae</taxon>
    </lineage>
</organism>
<dbReference type="Proteomes" id="UP000502508">
    <property type="component" value="Chromosome"/>
</dbReference>